<dbReference type="GeneID" id="26303561"/>
<dbReference type="Pfam" id="PF00487">
    <property type="entry name" value="FA_desaturase"/>
    <property type="match status" value="1"/>
</dbReference>
<comment type="similarity">
    <text evidence="2">Belongs to the fatty acid desaturase type 1 family. DEGS subfamily.</text>
</comment>
<proteinExistence type="inferred from homology"/>
<feature type="compositionally biased region" description="Low complexity" evidence="10">
    <location>
        <begin position="1"/>
        <end position="17"/>
    </location>
</feature>
<feature type="compositionally biased region" description="Polar residues" evidence="10">
    <location>
        <begin position="563"/>
        <end position="580"/>
    </location>
</feature>
<dbReference type="Gene3D" id="2.130.10.10">
    <property type="entry name" value="YVTN repeat-like/Quinoprotein amine dehydrogenase"/>
    <property type="match status" value="2"/>
</dbReference>
<dbReference type="InterPro" id="IPR036322">
    <property type="entry name" value="WD40_repeat_dom_sf"/>
</dbReference>
<keyword evidence="5 11" id="KW-1133">Transmembrane helix</keyword>
<feature type="region of interest" description="Disordered" evidence="10">
    <location>
        <begin position="489"/>
        <end position="583"/>
    </location>
</feature>
<dbReference type="InterPro" id="IPR013866">
    <property type="entry name" value="Sphingolipid_d4-desaturase_N"/>
</dbReference>
<keyword evidence="9" id="KW-0853">WD repeat</keyword>
<evidence type="ECO:0000256" key="10">
    <source>
        <dbReference type="SAM" id="MobiDB-lite"/>
    </source>
</evidence>
<evidence type="ECO:0000256" key="11">
    <source>
        <dbReference type="SAM" id="Phobius"/>
    </source>
</evidence>
<keyword evidence="14" id="KW-1185">Reference proteome</keyword>
<keyword evidence="6" id="KW-0560">Oxidoreductase</keyword>
<dbReference type="InterPro" id="IPR001680">
    <property type="entry name" value="WD40_rpt"/>
</dbReference>
<dbReference type="SUPFAM" id="SSF50978">
    <property type="entry name" value="WD40 repeat-like"/>
    <property type="match status" value="1"/>
</dbReference>
<evidence type="ECO:0000256" key="8">
    <source>
        <dbReference type="ARBA" id="ARBA00023136"/>
    </source>
</evidence>
<dbReference type="HOGENOM" id="CLU_317119_0_0_1"/>
<name>A0A081CCN8_PSEA2</name>
<sequence>MAAAMASGSSSSSANAGPSDSKKLAITSQLMSGFKPAKVFTQYTTKGTSITSASFDDTGAFCVTTGQDDHIQLYDVRTGTHKSTCASFKYGAHLARFTHSAHALIYASTKENNAIRQYSFKTKAYVRYYLGHEKPVVSLQMSPQNDTFLSASVDEAVRLWDLRSPHHVGHMNVRGHPVVAYDPSGRVFAVAINERATVLLYDLRKFDQNPFEVIHLDDSAALSKVSMPPRVPVITSLTFSNDSQYLLLGTSSDVHYVVDTLPESGQEAGVVARLVGHEGLERASGTAMGMVAEAGISGQEVCWSPDGKWVLSGSADGSVVFWHIDLDEARRNEFRNLRPRFKQSGHDATSRVLAFNPRFAQFMSAGAEVAFWLPELPEERSAAQPSQRSNERRVEASPDRQRLGVLAGGPPGYGDRIEHTPPALASTRCSQPRTSNAARTRGPFATRDLSQPLVVCASLCEMLSTLTDGARRAMNSTVHVDWSLYGGAERTSPPTTAPRPHLRSHVSSTSSSSTSSARNSRASSPQFSHTADSSTSFTSDDDDAPSNTAKHELDDAPLPDVSRAQNTMLPPGSQSVSAQATDGKAWMPRIASTDQQDFLWMHTEEPHRSRRMAILKAHPEVRRLMGYEPLTKYVSLGVLLLQLGLAVYLGKHTSLHPFSWQFLLLAYAVGGTANQNTFLAIHEITHNLAFRGLRANRVWAILVNGAIGVPYAMAFKPYHLEHHKYLGEDGTDTDLPTKLESVLLRNVLGKTFFATFQIFFYALRPGFVRAQRPTIWHALNIAFIAVLDVALVRYAGWRALVYLLESSFFAGSLHPCAAHFIAEHYMFGGIQQETWSYYGPLNVLAYNVGYHNEHHDFPSVPWTRLPQLRKMAPEFYDVLPRHTSWPMVTVRFILGTDSGLWARIKRPNRDALRSHAKTQ</sequence>
<dbReference type="PANTHER" id="PTHR12879:SF8">
    <property type="entry name" value="SPHINGOLIPID DELTA(4)-DESATURASE DES1"/>
    <property type="match status" value="1"/>
</dbReference>
<feature type="compositionally biased region" description="Polar residues" evidence="10">
    <location>
        <begin position="427"/>
        <end position="438"/>
    </location>
</feature>
<dbReference type="PANTHER" id="PTHR12879">
    <property type="entry name" value="SPHINGOLIPID DELTA 4 DESATURASE/C-4 HYDROXYLASE PROTEIN DES2"/>
    <property type="match status" value="1"/>
</dbReference>
<dbReference type="PROSITE" id="PS50082">
    <property type="entry name" value="WD_REPEATS_2"/>
    <property type="match status" value="2"/>
</dbReference>
<dbReference type="EC" id="1.14.19.17" evidence="3"/>
<dbReference type="InterPro" id="IPR015943">
    <property type="entry name" value="WD40/YVTN_repeat-like_dom_sf"/>
</dbReference>
<dbReference type="InterPro" id="IPR005804">
    <property type="entry name" value="FA_desaturase_dom"/>
</dbReference>
<keyword evidence="8 11" id="KW-0472">Membrane</keyword>
<feature type="compositionally biased region" description="Low complexity" evidence="10">
    <location>
        <begin position="507"/>
        <end position="538"/>
    </location>
</feature>
<evidence type="ECO:0000256" key="9">
    <source>
        <dbReference type="PROSITE-ProRule" id="PRU00221"/>
    </source>
</evidence>
<accession>A0A081CCN8</accession>
<evidence type="ECO:0000256" key="2">
    <source>
        <dbReference type="ARBA" id="ARBA00006146"/>
    </source>
</evidence>
<dbReference type="GO" id="GO:0042284">
    <property type="term" value="F:sphingolipid delta-4 desaturase activity"/>
    <property type="evidence" value="ECO:0007669"/>
    <property type="project" value="UniProtKB-EC"/>
</dbReference>
<feature type="region of interest" description="Disordered" evidence="10">
    <location>
        <begin position="378"/>
        <end position="444"/>
    </location>
</feature>
<evidence type="ECO:0000313" key="14">
    <source>
        <dbReference type="Proteomes" id="UP000053758"/>
    </source>
</evidence>
<dbReference type="InterPro" id="IPR011388">
    <property type="entry name" value="DES1/DES2"/>
</dbReference>
<comment type="subcellular location">
    <subcellularLocation>
        <location evidence="1">Membrane</location>
        <topology evidence="1">Multi-pass membrane protein</topology>
    </subcellularLocation>
</comment>
<evidence type="ECO:0000256" key="6">
    <source>
        <dbReference type="ARBA" id="ARBA00023002"/>
    </source>
</evidence>
<dbReference type="RefSeq" id="XP_014657374.1">
    <property type="nucleotide sequence ID" value="XM_014801888.1"/>
</dbReference>
<evidence type="ECO:0000256" key="3">
    <source>
        <dbReference type="ARBA" id="ARBA00012021"/>
    </source>
</evidence>
<dbReference type="SMART" id="SM00320">
    <property type="entry name" value="WD40"/>
    <property type="match status" value="4"/>
</dbReference>
<dbReference type="CDD" id="cd03508">
    <property type="entry name" value="Delta4-sphingolipid-FADS-like"/>
    <property type="match status" value="1"/>
</dbReference>
<evidence type="ECO:0000256" key="1">
    <source>
        <dbReference type="ARBA" id="ARBA00004141"/>
    </source>
</evidence>
<keyword evidence="4 11" id="KW-0812">Transmembrane</keyword>
<feature type="transmembrane region" description="Helical" evidence="11">
    <location>
        <begin position="775"/>
        <end position="794"/>
    </location>
</feature>
<dbReference type="Pfam" id="PF00400">
    <property type="entry name" value="WD40"/>
    <property type="match status" value="3"/>
</dbReference>
<evidence type="ECO:0000313" key="13">
    <source>
        <dbReference type="EMBL" id="GAK64434.1"/>
    </source>
</evidence>
<evidence type="ECO:0000256" key="5">
    <source>
        <dbReference type="ARBA" id="ARBA00022989"/>
    </source>
</evidence>
<keyword evidence="7" id="KW-0443">Lipid metabolism</keyword>
<evidence type="ECO:0000256" key="4">
    <source>
        <dbReference type="ARBA" id="ARBA00022692"/>
    </source>
</evidence>
<feature type="transmembrane region" description="Helical" evidence="11">
    <location>
        <begin position="743"/>
        <end position="763"/>
    </location>
</feature>
<feature type="domain" description="Sphingolipid delta4-desaturase N-terminal" evidence="12">
    <location>
        <begin position="593"/>
        <end position="631"/>
    </location>
</feature>
<gene>
    <name evidence="13" type="ORF">PAN0_005d2648</name>
</gene>
<feature type="compositionally biased region" description="Basic and acidic residues" evidence="10">
    <location>
        <begin position="389"/>
        <end position="402"/>
    </location>
</feature>
<feature type="transmembrane region" description="Helical" evidence="11">
    <location>
        <begin position="698"/>
        <end position="715"/>
    </location>
</feature>
<dbReference type="PROSITE" id="PS50294">
    <property type="entry name" value="WD_REPEATS_REGION"/>
    <property type="match status" value="1"/>
</dbReference>
<dbReference type="Pfam" id="PF08557">
    <property type="entry name" value="Lipid_DES"/>
    <property type="match status" value="1"/>
</dbReference>
<dbReference type="AlphaFoldDB" id="A0A081CCN8"/>
<dbReference type="SMART" id="SM01269">
    <property type="entry name" value="Lipid_DES"/>
    <property type="match status" value="1"/>
</dbReference>
<dbReference type="GO" id="GO:0046513">
    <property type="term" value="P:ceramide biosynthetic process"/>
    <property type="evidence" value="ECO:0007669"/>
    <property type="project" value="TreeGrafter"/>
</dbReference>
<feature type="repeat" description="WD" evidence="9">
    <location>
        <begin position="301"/>
        <end position="332"/>
    </location>
</feature>
<feature type="repeat" description="WD" evidence="9">
    <location>
        <begin position="129"/>
        <end position="164"/>
    </location>
</feature>
<protein>
    <recommendedName>
        <fullName evidence="3">sphingolipid 4-desaturase</fullName>
        <ecNumber evidence="3">1.14.19.17</ecNumber>
    </recommendedName>
</protein>
<reference evidence="13" key="1">
    <citation type="submission" date="2014-07" db="EMBL/GenBank/DDBJ databases">
        <title>Draft genome sequence of the yeast Pseudozyma antarctica JCM 10317 known as a producer of lipase B which used in a wide range of industrial applications.</title>
        <authorList>
            <person name="Morita T."/>
            <person name="Saika A."/>
            <person name="Koike H."/>
        </authorList>
    </citation>
    <scope>NUCLEOTIDE SEQUENCE</scope>
    <source>
        <strain evidence="13">JCM 10317</strain>
    </source>
</reference>
<feature type="transmembrane region" description="Helical" evidence="11">
    <location>
        <begin position="633"/>
        <end position="650"/>
    </location>
</feature>
<organism evidence="13">
    <name type="scientific">Pseudozyma antarctica</name>
    <name type="common">Yeast</name>
    <name type="synonym">Candida antarctica</name>
    <dbReference type="NCBI Taxonomy" id="84753"/>
    <lineage>
        <taxon>Eukaryota</taxon>
        <taxon>Fungi</taxon>
        <taxon>Dikarya</taxon>
        <taxon>Basidiomycota</taxon>
        <taxon>Ustilaginomycotina</taxon>
        <taxon>Ustilaginomycetes</taxon>
        <taxon>Ustilaginales</taxon>
        <taxon>Ustilaginaceae</taxon>
        <taxon>Moesziomyces</taxon>
    </lineage>
</organism>
<evidence type="ECO:0000256" key="7">
    <source>
        <dbReference type="ARBA" id="ARBA00023098"/>
    </source>
</evidence>
<evidence type="ECO:0000259" key="12">
    <source>
        <dbReference type="SMART" id="SM01269"/>
    </source>
</evidence>
<dbReference type="GO" id="GO:0016020">
    <property type="term" value="C:membrane"/>
    <property type="evidence" value="ECO:0007669"/>
    <property type="project" value="UniProtKB-SubCell"/>
</dbReference>
<dbReference type="EMBL" id="DF830072">
    <property type="protein sequence ID" value="GAK64434.1"/>
    <property type="molecule type" value="Genomic_DNA"/>
</dbReference>
<dbReference type="Proteomes" id="UP000053758">
    <property type="component" value="Unassembled WGS sequence"/>
</dbReference>
<feature type="region of interest" description="Disordered" evidence="10">
    <location>
        <begin position="1"/>
        <end position="20"/>
    </location>
</feature>